<name>A0A412XVL4_9BACE</name>
<sequence>MTKNYIVKELINKMKERIPKGHNLANYLTDTLYMGKEAVYRRLRGEVAFTFDEIAIISHNLGISIDQIIGNHLSNRVTFDLNLLHSPSLIESYHEIVERYLRIFHLVNEDQNSELYSATGTIPFTLYSSYEYLSKFRISRWIYQNGKMKTPNSLSDMQVPEKIVTAHKKLSENIRKVGKAYFIWDSNIFQSFVKEIKYFAGLNLISTSDVLCLKNELQHLLTDLENLSIKGEFSEGHELYIYLSNIDFEATYSYLGRKDFQISLFRVYSINSMDSQSPQICQMQKNWIQSLKRHSTLISGSGEAQRIAFLEKQRNIIDML</sequence>
<dbReference type="RefSeq" id="WP_022393219.1">
    <property type="nucleotide sequence ID" value="NZ_QRZF01000019.1"/>
</dbReference>
<dbReference type="Proteomes" id="UP000283850">
    <property type="component" value="Unassembled WGS sequence"/>
</dbReference>
<accession>A0A412XVL4</accession>
<reference evidence="1 2" key="1">
    <citation type="submission" date="2018-08" db="EMBL/GenBank/DDBJ databases">
        <title>A genome reference for cultivated species of the human gut microbiota.</title>
        <authorList>
            <person name="Zou Y."/>
            <person name="Xue W."/>
            <person name="Luo G."/>
        </authorList>
    </citation>
    <scope>NUCLEOTIDE SEQUENCE [LARGE SCALE GENOMIC DNA]</scope>
    <source>
        <strain evidence="1 2">AF14-32</strain>
    </source>
</reference>
<dbReference type="EMBL" id="QRZF01000019">
    <property type="protein sequence ID" value="RGV49236.1"/>
    <property type="molecule type" value="Genomic_DNA"/>
</dbReference>
<protein>
    <recommendedName>
        <fullName evidence="3">Transcription regulator BetR N-terminal domain-containing protein</fullName>
    </recommendedName>
</protein>
<evidence type="ECO:0000313" key="1">
    <source>
        <dbReference type="EMBL" id="RGV49236.1"/>
    </source>
</evidence>
<evidence type="ECO:0000313" key="2">
    <source>
        <dbReference type="Proteomes" id="UP000283850"/>
    </source>
</evidence>
<evidence type="ECO:0008006" key="3">
    <source>
        <dbReference type="Google" id="ProtNLM"/>
    </source>
</evidence>
<organism evidence="1 2">
    <name type="scientific">Bacteroides intestinalis</name>
    <dbReference type="NCBI Taxonomy" id="329854"/>
    <lineage>
        <taxon>Bacteria</taxon>
        <taxon>Pseudomonadati</taxon>
        <taxon>Bacteroidota</taxon>
        <taxon>Bacteroidia</taxon>
        <taxon>Bacteroidales</taxon>
        <taxon>Bacteroidaceae</taxon>
        <taxon>Bacteroides</taxon>
    </lineage>
</organism>
<comment type="caution">
    <text evidence="1">The sequence shown here is derived from an EMBL/GenBank/DDBJ whole genome shotgun (WGS) entry which is preliminary data.</text>
</comment>
<dbReference type="AlphaFoldDB" id="A0A412XVL4"/>
<proteinExistence type="predicted"/>
<gene>
    <name evidence="1" type="ORF">DWW10_20285</name>
</gene>